<dbReference type="Proteomes" id="UP000000560">
    <property type="component" value="Chromosome II"/>
</dbReference>
<reference evidence="3" key="2">
    <citation type="journal article" date="2009" name="Fungal Genet. Biol.">
        <title>The 2008 update of the Aspergillus nidulans genome annotation: a community effort.</title>
        <authorList>
            <person name="Wortman J.R."/>
            <person name="Gilsenan J.M."/>
            <person name="Joardar V."/>
            <person name="Deegan J."/>
            <person name="Clutterbuck J."/>
            <person name="Andersen M.R."/>
            <person name="Archer D."/>
            <person name="Bencina M."/>
            <person name="Braus G."/>
            <person name="Coutinho P."/>
            <person name="von Dohren H."/>
            <person name="Doonan J."/>
            <person name="Driessen A.J."/>
            <person name="Durek P."/>
            <person name="Espeso E."/>
            <person name="Fekete E."/>
            <person name="Flipphi M."/>
            <person name="Estrada C.G."/>
            <person name="Geysens S."/>
            <person name="Goldman G."/>
            <person name="de Groot P.W."/>
            <person name="Hansen K."/>
            <person name="Harris S.D."/>
            <person name="Heinekamp T."/>
            <person name="Helmstaedt K."/>
            <person name="Henrissat B."/>
            <person name="Hofmann G."/>
            <person name="Homan T."/>
            <person name="Horio T."/>
            <person name="Horiuchi H."/>
            <person name="James S."/>
            <person name="Jones M."/>
            <person name="Karaffa L."/>
            <person name="Karanyi Z."/>
            <person name="Kato M."/>
            <person name="Keller N."/>
            <person name="Kelly D.E."/>
            <person name="Kiel J.A."/>
            <person name="Kim J.M."/>
            <person name="van der Klei I.J."/>
            <person name="Klis F.M."/>
            <person name="Kovalchuk A."/>
            <person name="Krasevec N."/>
            <person name="Kubicek C.P."/>
            <person name="Liu B."/>
            <person name="Maccabe A."/>
            <person name="Meyer V."/>
            <person name="Mirabito P."/>
            <person name="Miskei M."/>
            <person name="Mos M."/>
            <person name="Mullins J."/>
            <person name="Nelson D.R."/>
            <person name="Nielsen J."/>
            <person name="Oakley B.R."/>
            <person name="Osmani S.A."/>
            <person name="Pakula T."/>
            <person name="Paszewski A."/>
            <person name="Paulsen I."/>
            <person name="Pilsyk S."/>
            <person name="Pocsi I."/>
            <person name="Punt P.J."/>
            <person name="Ram A.F."/>
            <person name="Ren Q."/>
            <person name="Robellet X."/>
            <person name="Robson G."/>
            <person name="Seiboth B."/>
            <person name="van Solingen P."/>
            <person name="Specht T."/>
            <person name="Sun J."/>
            <person name="Taheri-Talesh N."/>
            <person name="Takeshita N."/>
            <person name="Ussery D."/>
            <person name="vanKuyk P.A."/>
            <person name="Visser H."/>
            <person name="van de Vondervoort P.J."/>
            <person name="de Vries R.P."/>
            <person name="Walton J."/>
            <person name="Xiang X."/>
            <person name="Xiong Y."/>
            <person name="Zeng A.P."/>
            <person name="Brandt B.W."/>
            <person name="Cornell M.J."/>
            <person name="van den Hondel C.A."/>
            <person name="Visser J."/>
            <person name="Oliver S.G."/>
            <person name="Turner G."/>
        </authorList>
    </citation>
    <scope>GENOME REANNOTATION</scope>
    <source>
        <strain evidence="3">FGSC A4 / ATCC 38163 / CBS 112.46 / NRRL 194 / M139</strain>
    </source>
</reference>
<dbReference type="OrthoDB" id="3445803at2759"/>
<dbReference type="RefSeq" id="XP_681156.1">
    <property type="nucleotide sequence ID" value="XM_676064.1"/>
</dbReference>
<name>Q5AUZ3_EMENI</name>
<organism evidence="2 3">
    <name type="scientific">Emericella nidulans (strain FGSC A4 / ATCC 38163 / CBS 112.46 / NRRL 194 / M139)</name>
    <name type="common">Aspergillus nidulans</name>
    <dbReference type="NCBI Taxonomy" id="227321"/>
    <lineage>
        <taxon>Eukaryota</taxon>
        <taxon>Fungi</taxon>
        <taxon>Dikarya</taxon>
        <taxon>Ascomycota</taxon>
        <taxon>Pezizomycotina</taxon>
        <taxon>Eurotiomycetes</taxon>
        <taxon>Eurotiomycetidae</taxon>
        <taxon>Eurotiales</taxon>
        <taxon>Aspergillaceae</taxon>
        <taxon>Aspergillus</taxon>
        <taxon>Aspergillus subgen. Nidulantes</taxon>
    </lineage>
</organism>
<dbReference type="InParanoid" id="Q5AUZ3"/>
<evidence type="ECO:0000313" key="2">
    <source>
        <dbReference type="EMBL" id="CBF73459.1"/>
    </source>
</evidence>
<gene>
    <name evidence="2" type="ORF">ANIA_07887</name>
</gene>
<dbReference type="HOGENOM" id="CLU_1570633_0_0_1"/>
<dbReference type="AlphaFoldDB" id="Q5AUZ3"/>
<dbReference type="KEGG" id="ani:ANIA_07887"/>
<sequence length="170" mass="18620">MRLSSILKCAVLAQFAVSSALPSKSQGNDYTRLSSAFGCQLYGFPDNEDGSANNAIPPNLRSGSRFKYCPAGGAQLTSPSLRDARGTRGSLDAVHYPGDAGDEGDWVHFDDFMGQGIAFIKNNNMQDGLELDLWNGPDSTLFWNTDYSQYLETWTRMCKRFNLTNTGAVP</sequence>
<protein>
    <submittedName>
        <fullName evidence="2">Uncharacterized protein</fullName>
    </submittedName>
</protein>
<dbReference type="OMA" id="TMYARTH"/>
<dbReference type="EMBL" id="BN001302">
    <property type="protein sequence ID" value="CBF73459.1"/>
    <property type="molecule type" value="Genomic_DNA"/>
</dbReference>
<keyword evidence="1" id="KW-0732">Signal</keyword>
<reference evidence="3" key="1">
    <citation type="journal article" date="2005" name="Nature">
        <title>Sequencing of Aspergillus nidulans and comparative analysis with A. fumigatus and A. oryzae.</title>
        <authorList>
            <person name="Galagan J.E."/>
            <person name="Calvo S.E."/>
            <person name="Cuomo C."/>
            <person name="Ma L.J."/>
            <person name="Wortman J.R."/>
            <person name="Batzoglou S."/>
            <person name="Lee S.I."/>
            <person name="Basturkmen M."/>
            <person name="Spevak C.C."/>
            <person name="Clutterbuck J."/>
            <person name="Kapitonov V."/>
            <person name="Jurka J."/>
            <person name="Scazzocchio C."/>
            <person name="Farman M."/>
            <person name="Butler J."/>
            <person name="Purcell S."/>
            <person name="Harris S."/>
            <person name="Braus G.H."/>
            <person name="Draht O."/>
            <person name="Busch S."/>
            <person name="D'Enfert C."/>
            <person name="Bouchier C."/>
            <person name="Goldman G.H."/>
            <person name="Bell-Pedersen D."/>
            <person name="Griffiths-Jones S."/>
            <person name="Doonan J.H."/>
            <person name="Yu J."/>
            <person name="Vienken K."/>
            <person name="Pain A."/>
            <person name="Freitag M."/>
            <person name="Selker E.U."/>
            <person name="Archer D.B."/>
            <person name="Penalva M.A."/>
            <person name="Oakley B.R."/>
            <person name="Momany M."/>
            <person name="Tanaka T."/>
            <person name="Kumagai T."/>
            <person name="Asai K."/>
            <person name="Machida M."/>
            <person name="Nierman W.C."/>
            <person name="Denning D.W."/>
            <person name="Caddick M."/>
            <person name="Hynes M."/>
            <person name="Paoletti M."/>
            <person name="Fischer R."/>
            <person name="Miller B."/>
            <person name="Dyer P."/>
            <person name="Sachs M.S."/>
            <person name="Osmani S.A."/>
            <person name="Birren B.W."/>
        </authorList>
    </citation>
    <scope>NUCLEOTIDE SEQUENCE [LARGE SCALE GENOMIC DNA]</scope>
    <source>
        <strain evidence="3">FGSC A4 / ATCC 38163 / CBS 112.46 / NRRL 194 / M139</strain>
    </source>
</reference>
<dbReference type="VEuPathDB" id="FungiDB:AN7887"/>
<keyword evidence="3" id="KW-1185">Reference proteome</keyword>
<accession>C8V4I5</accession>
<evidence type="ECO:0000256" key="1">
    <source>
        <dbReference type="SAM" id="SignalP"/>
    </source>
</evidence>
<accession>Q5AUZ3</accession>
<proteinExistence type="predicted"/>
<feature type="signal peptide" evidence="1">
    <location>
        <begin position="1"/>
        <end position="27"/>
    </location>
</feature>
<feature type="chain" id="PRO_5010175683" evidence="1">
    <location>
        <begin position="28"/>
        <end position="170"/>
    </location>
</feature>
<evidence type="ECO:0000313" key="3">
    <source>
        <dbReference type="Proteomes" id="UP000000560"/>
    </source>
</evidence>
<dbReference type="GeneID" id="2869260"/>